<sequence>MTFTQQTLDDRISYTERACVCDLVAQEVAKASQPSSAKPDASVGRSVALMIDTVVGIHPGVQRCSVHQLEDSADGPTAPPVLVVLLKAAGVQEIVEGPLFLSRGVASALLAARLALLLLLLFACYRW</sequence>
<protein>
    <submittedName>
        <fullName evidence="2">Uncharacterized protein</fullName>
    </submittedName>
</protein>
<keyword evidence="1" id="KW-0812">Transmembrane</keyword>
<dbReference type="EMBL" id="JALJOT010000008">
    <property type="protein sequence ID" value="KAK9908237.1"/>
    <property type="molecule type" value="Genomic_DNA"/>
</dbReference>
<dbReference type="Proteomes" id="UP001491310">
    <property type="component" value="Unassembled WGS sequence"/>
</dbReference>
<keyword evidence="1" id="KW-0472">Membrane</keyword>
<name>A0ABR2YN04_9CHLO</name>
<evidence type="ECO:0000256" key="1">
    <source>
        <dbReference type="SAM" id="Phobius"/>
    </source>
</evidence>
<organism evidence="2 3">
    <name type="scientific">Coccomyxa subellipsoidea</name>
    <dbReference type="NCBI Taxonomy" id="248742"/>
    <lineage>
        <taxon>Eukaryota</taxon>
        <taxon>Viridiplantae</taxon>
        <taxon>Chlorophyta</taxon>
        <taxon>core chlorophytes</taxon>
        <taxon>Trebouxiophyceae</taxon>
        <taxon>Trebouxiophyceae incertae sedis</taxon>
        <taxon>Coccomyxaceae</taxon>
        <taxon>Coccomyxa</taxon>
    </lineage>
</organism>
<accession>A0ABR2YN04</accession>
<evidence type="ECO:0000313" key="3">
    <source>
        <dbReference type="Proteomes" id="UP001491310"/>
    </source>
</evidence>
<comment type="caution">
    <text evidence="2">The sequence shown here is derived from an EMBL/GenBank/DDBJ whole genome shotgun (WGS) entry which is preliminary data.</text>
</comment>
<gene>
    <name evidence="2" type="ORF">WJX75_004651</name>
</gene>
<evidence type="ECO:0000313" key="2">
    <source>
        <dbReference type="EMBL" id="KAK9908237.1"/>
    </source>
</evidence>
<keyword evidence="1" id="KW-1133">Transmembrane helix</keyword>
<reference evidence="2 3" key="1">
    <citation type="journal article" date="2024" name="Nat. Commun.">
        <title>Phylogenomics reveals the evolutionary origins of lichenization in chlorophyte algae.</title>
        <authorList>
            <person name="Puginier C."/>
            <person name="Libourel C."/>
            <person name="Otte J."/>
            <person name="Skaloud P."/>
            <person name="Haon M."/>
            <person name="Grisel S."/>
            <person name="Petersen M."/>
            <person name="Berrin J.G."/>
            <person name="Delaux P.M."/>
            <person name="Dal Grande F."/>
            <person name="Keller J."/>
        </authorList>
    </citation>
    <scope>NUCLEOTIDE SEQUENCE [LARGE SCALE GENOMIC DNA]</scope>
    <source>
        <strain evidence="2 3">SAG 216-7</strain>
    </source>
</reference>
<keyword evidence="3" id="KW-1185">Reference proteome</keyword>
<proteinExistence type="predicted"/>
<feature type="transmembrane region" description="Helical" evidence="1">
    <location>
        <begin position="105"/>
        <end position="125"/>
    </location>
</feature>